<name>A0A0A8Z060_ARUDO</name>
<sequence length="61" mass="7063">MAFWHDDHRVSWRDEATGHSAQLHVVRTQAVFLHHATKIIDSICSQTRRRWQCGLTAIHGS</sequence>
<dbReference type="AlphaFoldDB" id="A0A0A8Z060"/>
<accession>A0A0A8Z060</accession>
<protein>
    <submittedName>
        <fullName evidence="1">Uncharacterized protein</fullName>
    </submittedName>
</protein>
<dbReference type="EMBL" id="GBRH01266832">
    <property type="protein sequence ID" value="JAD31063.1"/>
    <property type="molecule type" value="Transcribed_RNA"/>
</dbReference>
<reference evidence="1" key="2">
    <citation type="journal article" date="2015" name="Data Brief">
        <title>Shoot transcriptome of the giant reed, Arundo donax.</title>
        <authorList>
            <person name="Barrero R.A."/>
            <person name="Guerrero F.D."/>
            <person name="Moolhuijzen P."/>
            <person name="Goolsby J.A."/>
            <person name="Tidwell J."/>
            <person name="Bellgard S.E."/>
            <person name="Bellgard M.I."/>
        </authorList>
    </citation>
    <scope>NUCLEOTIDE SEQUENCE</scope>
    <source>
        <tissue evidence="1">Shoot tissue taken approximately 20 cm above the soil surface</tissue>
    </source>
</reference>
<organism evidence="1">
    <name type="scientific">Arundo donax</name>
    <name type="common">Giant reed</name>
    <name type="synonym">Donax arundinaceus</name>
    <dbReference type="NCBI Taxonomy" id="35708"/>
    <lineage>
        <taxon>Eukaryota</taxon>
        <taxon>Viridiplantae</taxon>
        <taxon>Streptophyta</taxon>
        <taxon>Embryophyta</taxon>
        <taxon>Tracheophyta</taxon>
        <taxon>Spermatophyta</taxon>
        <taxon>Magnoliopsida</taxon>
        <taxon>Liliopsida</taxon>
        <taxon>Poales</taxon>
        <taxon>Poaceae</taxon>
        <taxon>PACMAD clade</taxon>
        <taxon>Arundinoideae</taxon>
        <taxon>Arundineae</taxon>
        <taxon>Arundo</taxon>
    </lineage>
</organism>
<proteinExistence type="predicted"/>
<evidence type="ECO:0000313" key="1">
    <source>
        <dbReference type="EMBL" id="JAD31063.1"/>
    </source>
</evidence>
<reference evidence="1" key="1">
    <citation type="submission" date="2014-09" db="EMBL/GenBank/DDBJ databases">
        <authorList>
            <person name="Magalhaes I.L.F."/>
            <person name="Oliveira U."/>
            <person name="Santos F.R."/>
            <person name="Vidigal T.H.D.A."/>
            <person name="Brescovit A.D."/>
            <person name="Santos A.J."/>
        </authorList>
    </citation>
    <scope>NUCLEOTIDE SEQUENCE</scope>
    <source>
        <tissue evidence="1">Shoot tissue taken approximately 20 cm above the soil surface</tissue>
    </source>
</reference>